<dbReference type="EMBL" id="JAUKUA010000004">
    <property type="protein sequence ID" value="KAK0716311.1"/>
    <property type="molecule type" value="Genomic_DNA"/>
</dbReference>
<gene>
    <name evidence="1" type="ORF">B0H67DRAFT_489878</name>
</gene>
<name>A0AA40AI84_9PEZI</name>
<organism evidence="1 2">
    <name type="scientific">Lasiosphaeris hirsuta</name>
    <dbReference type="NCBI Taxonomy" id="260670"/>
    <lineage>
        <taxon>Eukaryota</taxon>
        <taxon>Fungi</taxon>
        <taxon>Dikarya</taxon>
        <taxon>Ascomycota</taxon>
        <taxon>Pezizomycotina</taxon>
        <taxon>Sordariomycetes</taxon>
        <taxon>Sordariomycetidae</taxon>
        <taxon>Sordariales</taxon>
        <taxon>Lasiosphaeriaceae</taxon>
        <taxon>Lasiosphaeris</taxon>
    </lineage>
</organism>
<dbReference type="Proteomes" id="UP001172102">
    <property type="component" value="Unassembled WGS sequence"/>
</dbReference>
<accession>A0AA40AI84</accession>
<dbReference type="AlphaFoldDB" id="A0AA40AI84"/>
<comment type="caution">
    <text evidence="1">The sequence shown here is derived from an EMBL/GenBank/DDBJ whole genome shotgun (WGS) entry which is preliminary data.</text>
</comment>
<reference evidence="1" key="1">
    <citation type="submission" date="2023-06" db="EMBL/GenBank/DDBJ databases">
        <title>Genome-scale phylogeny and comparative genomics of the fungal order Sordariales.</title>
        <authorList>
            <consortium name="Lawrence Berkeley National Laboratory"/>
            <person name="Hensen N."/>
            <person name="Bonometti L."/>
            <person name="Westerberg I."/>
            <person name="Brannstrom I.O."/>
            <person name="Guillou S."/>
            <person name="Cros-Aarteil S."/>
            <person name="Calhoun S."/>
            <person name="Haridas S."/>
            <person name="Kuo A."/>
            <person name="Mondo S."/>
            <person name="Pangilinan J."/>
            <person name="Riley R."/>
            <person name="Labutti K."/>
            <person name="Andreopoulos B."/>
            <person name="Lipzen A."/>
            <person name="Chen C."/>
            <person name="Yanf M."/>
            <person name="Daum C."/>
            <person name="Ng V."/>
            <person name="Clum A."/>
            <person name="Steindorff A."/>
            <person name="Ohm R."/>
            <person name="Martin F."/>
            <person name="Silar P."/>
            <person name="Natvig D."/>
            <person name="Lalanne C."/>
            <person name="Gautier V."/>
            <person name="Ament-Velasquez S.L."/>
            <person name="Kruys A."/>
            <person name="Hutchinson M.I."/>
            <person name="Powell A.J."/>
            <person name="Barry K."/>
            <person name="Miller A.N."/>
            <person name="Grigoriev I.V."/>
            <person name="Debuchy R."/>
            <person name="Gladieux P."/>
            <person name="Thoren M.H."/>
            <person name="Johannesson H."/>
        </authorList>
    </citation>
    <scope>NUCLEOTIDE SEQUENCE</scope>
    <source>
        <strain evidence="1">SMH4607-1</strain>
    </source>
</reference>
<proteinExistence type="predicted"/>
<protein>
    <submittedName>
        <fullName evidence="1">Uncharacterized protein</fullName>
    </submittedName>
</protein>
<evidence type="ECO:0000313" key="2">
    <source>
        <dbReference type="Proteomes" id="UP001172102"/>
    </source>
</evidence>
<evidence type="ECO:0000313" key="1">
    <source>
        <dbReference type="EMBL" id="KAK0716311.1"/>
    </source>
</evidence>
<sequence>MGDDRKWEVTYFKVETTTGDGKTDSLYANGRMQVPVIVTIKAIEQGTTKRCWLEPHELSEIALIDYDDSPNKLSDGWSYTDSQSNDSLVITSSAAVSAGEVAFRSDSDPQSKKFWVLTTRIESKRIGARIKQPDDKTVTTHSKFDSRVTLKGIEPIVYTTDNVTIVRKDTADGSYRFDWQSAGDGNWYTSQKHWDQDNYFVSSTIHEFIKADIYGFDTTGCASGHPGDSRLKNCYAYCAPDDKNLKLSFIWEFGPEATKAAGLYKEGTIVDWLTPCGRKAYAYPDIKVNQKSNALCLTRLAIDCPDTIWGAKWSTGNCGFTIYDVYGNTGKFSASYSDDHNLLTISNAN</sequence>
<keyword evidence="2" id="KW-1185">Reference proteome</keyword>